<feature type="domain" description="Malonyl-CoA:ACP transacylase (MAT)" evidence="3">
    <location>
        <begin position="66"/>
        <end position="387"/>
    </location>
</feature>
<dbReference type="InterPro" id="IPR003965">
    <property type="entry name" value="Fatty_acid_synthase"/>
</dbReference>
<protein>
    <recommendedName>
        <fullName evidence="3">Malonyl-CoA:ACP transacylase (MAT) domain-containing protein</fullName>
    </recommendedName>
</protein>
<dbReference type="AlphaFoldDB" id="U1LN31"/>
<comment type="caution">
    <text evidence="4">The sequence shown here is derived from an EMBL/GenBank/DDBJ whole genome shotgun (WGS) entry which is preliminary data.</text>
</comment>
<keyword evidence="5" id="KW-1185">Reference proteome</keyword>
<dbReference type="InterPro" id="IPR014043">
    <property type="entry name" value="Acyl_transferase_dom"/>
</dbReference>
<dbReference type="GO" id="GO:0006633">
    <property type="term" value="P:fatty acid biosynthetic process"/>
    <property type="evidence" value="ECO:0007669"/>
    <property type="project" value="InterPro"/>
</dbReference>
<dbReference type="PANTHER" id="PTHR10982">
    <property type="entry name" value="MALONYL COA-ACYL CARRIER PROTEIN TRANSACYLASE"/>
    <property type="match status" value="1"/>
</dbReference>
<dbReference type="Gene3D" id="3.40.366.10">
    <property type="entry name" value="Malonyl-Coenzyme A Acyl Carrier Protein, domain 2"/>
    <property type="match status" value="2"/>
</dbReference>
<feature type="compositionally biased region" description="Low complexity" evidence="2">
    <location>
        <begin position="579"/>
        <end position="612"/>
    </location>
</feature>
<dbReference type="Gene3D" id="3.20.20.70">
    <property type="entry name" value="Aldolase class I"/>
    <property type="match status" value="1"/>
</dbReference>
<reference evidence="4 5" key="1">
    <citation type="journal article" date="2011" name="Stand. Genomic Sci.">
        <title>High quality draft genome sequence of Segniliparus rugosus CDC 945(T)= (ATCC BAA-974(T)).</title>
        <authorList>
            <person name="Earl A.M."/>
            <person name="Desjardins C.A."/>
            <person name="Fitzgerald M.G."/>
            <person name="Arachchi H.M."/>
            <person name="Zeng Q."/>
            <person name="Mehta T."/>
            <person name="Griggs A."/>
            <person name="Birren B.W."/>
            <person name="Toney N.C."/>
            <person name="Carr J."/>
            <person name="Posey J."/>
            <person name="Butler W.R."/>
        </authorList>
    </citation>
    <scope>NUCLEOTIDE SEQUENCE [LARGE SCALE GENOMIC DNA]</scope>
    <source>
        <strain evidence="5">ATCC BAA-974 / DSM 45345 / CCUG 50838 / CIP 108380 / JCM 13579 / CDC 945</strain>
    </source>
</reference>
<dbReference type="PANTHER" id="PTHR10982:SF21">
    <property type="entry name" value="FATTY ACID SYNTHASE SUBUNIT BETA"/>
    <property type="match status" value="1"/>
</dbReference>
<evidence type="ECO:0000259" key="3">
    <source>
        <dbReference type="SMART" id="SM00827"/>
    </source>
</evidence>
<dbReference type="InterPro" id="IPR016035">
    <property type="entry name" value="Acyl_Trfase/lysoPLipase"/>
</dbReference>
<dbReference type="eggNOG" id="COG4981">
    <property type="taxonomic scope" value="Bacteria"/>
</dbReference>
<evidence type="ECO:0000256" key="2">
    <source>
        <dbReference type="SAM" id="MobiDB-lite"/>
    </source>
</evidence>
<feature type="region of interest" description="Disordered" evidence="2">
    <location>
        <begin position="493"/>
        <end position="516"/>
    </location>
</feature>
<dbReference type="PRINTS" id="PR01483">
    <property type="entry name" value="FASYNTHASE"/>
</dbReference>
<dbReference type="SUPFAM" id="SSF52151">
    <property type="entry name" value="FabD/lysophospholipase-like"/>
    <property type="match status" value="1"/>
</dbReference>
<dbReference type="Proteomes" id="UP000004816">
    <property type="component" value="Unassembled WGS sequence"/>
</dbReference>
<sequence length="612" mass="65052">MTTQGRELGRDEQVEVRSDMGELSLADQILAGEPYAIGFGGQGASWFAPLAELVRGAGLEGHARWLLAEAAALVRPVADELSVARPYGFEPLAWMEWEEAPEESMVLPPAVSGPGIFFAQALALHALTALGLDWRGNRPVGFAGHSLGVLAAAAAEQGGEQDAQFLALGQIIAAAASLVGRRNGLIGSDQAPTLVSVRNVDPEAMRGLLAEFHAIHNHPGDPVLALRNGRRSATISGNPLRLAAFQAYAKGVSEKQTTERKKKLRGGSVFAPLFEPVHATVGFHHPHLAPAVDLVGDWAARCGLDVELGRSFAQQILVEPVDWVRQVEGLLDAGVRWILDAGPGDMLARLTAPVVRGQGVGLVSIATRAGQRALFTPGEAPSLPKRWSDFAPELVRLPDGKLAAQTAFTKLTGRSPMLLAGMTPTTVDPGIVAAAANAGHWAELAGGGQVTEAIFAGHVAGLKELLEPGRAAQFNAMFLDPYLWKLHVGASGSSRRRARRGPRSTGWSSRRGSPTSRRRWSWWRSCVRLVSRASPSSRARSPRSNRWSGSRRRSAAGRRSSPISRADAQAGTTPGRIWTTCCSPPTTSCASSRTWWSASAAGSAPPSARRSI</sequence>
<organism evidence="4 5">
    <name type="scientific">Segniliparus rugosus (strain ATCC BAA-974 / DSM 45345 / CCUG 50838 / CIP 108380 / JCM 13579 / CDC 945)</name>
    <dbReference type="NCBI Taxonomy" id="679197"/>
    <lineage>
        <taxon>Bacteria</taxon>
        <taxon>Bacillati</taxon>
        <taxon>Actinomycetota</taxon>
        <taxon>Actinomycetes</taxon>
        <taxon>Mycobacteriales</taxon>
        <taxon>Segniliparaceae</taxon>
        <taxon>Segniliparus</taxon>
    </lineage>
</organism>
<gene>
    <name evidence="4" type="ORF">HMPREF9336_04048</name>
</gene>
<evidence type="ECO:0000256" key="1">
    <source>
        <dbReference type="ARBA" id="ARBA00022679"/>
    </source>
</evidence>
<name>U1LN31_SEGRC</name>
<dbReference type="eggNOG" id="COG0331">
    <property type="taxonomic scope" value="Bacteria"/>
</dbReference>
<dbReference type="InterPro" id="IPR050830">
    <property type="entry name" value="Fungal_FAS"/>
</dbReference>
<evidence type="ECO:0000313" key="5">
    <source>
        <dbReference type="Proteomes" id="UP000004816"/>
    </source>
</evidence>
<dbReference type="InterPro" id="IPR055118">
    <property type="entry name" value="FAS-like_AT_central"/>
</dbReference>
<dbReference type="InterPro" id="IPR001227">
    <property type="entry name" value="Ac_transferase_dom_sf"/>
</dbReference>
<feature type="compositionally biased region" description="Low complexity" evidence="2">
    <location>
        <begin position="503"/>
        <end position="515"/>
    </location>
</feature>
<dbReference type="InterPro" id="IPR013785">
    <property type="entry name" value="Aldolase_TIM"/>
</dbReference>
<dbReference type="STRING" id="679197.HMPREF9336_04048"/>
<dbReference type="GO" id="GO:0005835">
    <property type="term" value="C:fatty acid synthase complex"/>
    <property type="evidence" value="ECO:0007669"/>
    <property type="project" value="InterPro"/>
</dbReference>
<feature type="region of interest" description="Disordered" evidence="2">
    <location>
        <begin position="534"/>
        <end position="612"/>
    </location>
</feature>
<proteinExistence type="predicted"/>
<keyword evidence="1" id="KW-0808">Transferase</keyword>
<evidence type="ECO:0000313" key="4">
    <source>
        <dbReference type="EMBL" id="ERG69351.1"/>
    </source>
</evidence>
<accession>U1LN31</accession>
<dbReference type="EMBL" id="ACZI02000001">
    <property type="protein sequence ID" value="ERG69351.1"/>
    <property type="molecule type" value="Genomic_DNA"/>
</dbReference>
<dbReference type="GO" id="GO:0004312">
    <property type="term" value="F:fatty acid synthase activity"/>
    <property type="evidence" value="ECO:0007669"/>
    <property type="project" value="InterPro"/>
</dbReference>
<dbReference type="SMART" id="SM00827">
    <property type="entry name" value="PKS_AT"/>
    <property type="match status" value="1"/>
</dbReference>
<feature type="compositionally biased region" description="Low complexity" evidence="2">
    <location>
        <begin position="534"/>
        <end position="548"/>
    </location>
</feature>
<dbReference type="Pfam" id="PF22690">
    <property type="entry name" value="FAS_AT_central"/>
    <property type="match status" value="1"/>
</dbReference>
<dbReference type="HOGENOM" id="CLU_446105_0_0_11"/>